<organism evidence="7 8">
    <name type="scientific">Desulfarculus baarsii (strain ATCC 33931 / DSM 2075 / LMG 7858 / VKM B-1802 / 2st14)</name>
    <dbReference type="NCBI Taxonomy" id="644282"/>
    <lineage>
        <taxon>Bacteria</taxon>
        <taxon>Pseudomonadati</taxon>
        <taxon>Thermodesulfobacteriota</taxon>
        <taxon>Desulfarculia</taxon>
        <taxon>Desulfarculales</taxon>
        <taxon>Desulfarculaceae</taxon>
        <taxon>Desulfarculus</taxon>
    </lineage>
</organism>
<dbReference type="Pfam" id="PF04055">
    <property type="entry name" value="Radical_SAM"/>
    <property type="match status" value="1"/>
</dbReference>
<evidence type="ECO:0000256" key="4">
    <source>
        <dbReference type="ARBA" id="ARBA00023004"/>
    </source>
</evidence>
<dbReference type="AlphaFoldDB" id="E1QIB5"/>
<dbReference type="PANTHER" id="PTHR43409">
    <property type="entry name" value="ANAEROBIC MAGNESIUM-PROTOPORPHYRIN IX MONOMETHYL ESTER CYCLASE-RELATED"/>
    <property type="match status" value="1"/>
</dbReference>
<dbReference type="eggNOG" id="COG1032">
    <property type="taxonomic scope" value="Bacteria"/>
</dbReference>
<comment type="cofactor">
    <cofactor evidence="1">
        <name>[4Fe-4S] cluster</name>
        <dbReference type="ChEBI" id="CHEBI:49883"/>
    </cofactor>
</comment>
<dbReference type="InterPro" id="IPR007197">
    <property type="entry name" value="rSAM"/>
</dbReference>
<evidence type="ECO:0000256" key="5">
    <source>
        <dbReference type="ARBA" id="ARBA00023014"/>
    </source>
</evidence>
<dbReference type="HOGENOM" id="CLU_044464_1_0_7"/>
<dbReference type="SFLD" id="SFLDG01095">
    <property type="entry name" value="Uncharacterised_Radical_SAM_Su"/>
    <property type="match status" value="1"/>
</dbReference>
<protein>
    <submittedName>
        <fullName evidence="7">Radical SAM domain protein</fullName>
    </submittedName>
</protein>
<dbReference type="SUPFAM" id="SSF102114">
    <property type="entry name" value="Radical SAM enzymes"/>
    <property type="match status" value="1"/>
</dbReference>
<feature type="domain" description="Radical SAM core" evidence="6">
    <location>
        <begin position="17"/>
        <end position="247"/>
    </location>
</feature>
<accession>E1QIB5</accession>
<dbReference type="InterPro" id="IPR058240">
    <property type="entry name" value="rSAM_sf"/>
</dbReference>
<evidence type="ECO:0000256" key="1">
    <source>
        <dbReference type="ARBA" id="ARBA00001966"/>
    </source>
</evidence>
<evidence type="ECO:0000259" key="6">
    <source>
        <dbReference type="PROSITE" id="PS51918"/>
    </source>
</evidence>
<dbReference type="SMART" id="SM00729">
    <property type="entry name" value="Elp3"/>
    <property type="match status" value="1"/>
</dbReference>
<dbReference type="InterPro" id="IPR006638">
    <property type="entry name" value="Elp3/MiaA/NifB-like_rSAM"/>
</dbReference>
<dbReference type="GO" id="GO:0003824">
    <property type="term" value="F:catalytic activity"/>
    <property type="evidence" value="ECO:0007669"/>
    <property type="project" value="InterPro"/>
</dbReference>
<evidence type="ECO:0000313" key="8">
    <source>
        <dbReference type="Proteomes" id="UP000009047"/>
    </source>
</evidence>
<keyword evidence="4" id="KW-0408">Iron</keyword>
<sequence length="297" mass="32931">MTLPEPQGFDYVGNCIRPPSEANSILIQATLGCSHNKCAFCGTYYDKRFGIKDRQTLEQDLRFAQKHCRRQDRVFVMDGDALIMPMAHWEWLLGQIREKLPWVRRVGSYANSKSIAMKSDDDLRRLRELGLGILYYGVESGHPDVLRDIKKGADPEKLITQGRRAKAAGMKVSVTVLLGVGGAERSQEHARATGQLLTAMDPDYVGALTLMLIPGTPMGDAHAAGQFKLPDAKGMLMELREMLANTDLSDGLFFANHASNYLPIKAYLPADKQKALELIDGALSGRVGLKPEWMRAL</sequence>
<evidence type="ECO:0000256" key="2">
    <source>
        <dbReference type="ARBA" id="ARBA00022691"/>
    </source>
</evidence>
<dbReference type="Gene3D" id="3.20.20.70">
    <property type="entry name" value="Aldolase class I"/>
    <property type="match status" value="1"/>
</dbReference>
<keyword evidence="8" id="KW-1185">Reference proteome</keyword>
<dbReference type="Proteomes" id="UP000009047">
    <property type="component" value="Chromosome"/>
</dbReference>
<name>E1QIB5_DESB2</name>
<keyword evidence="5" id="KW-0411">Iron-sulfur</keyword>
<gene>
    <name evidence="7" type="ordered locus">Deba_2067</name>
</gene>
<evidence type="ECO:0000313" key="7">
    <source>
        <dbReference type="EMBL" id="ADK85432.1"/>
    </source>
</evidence>
<dbReference type="RefSeq" id="WP_013258873.1">
    <property type="nucleotide sequence ID" value="NC_014365.1"/>
</dbReference>
<keyword evidence="3" id="KW-0479">Metal-binding</keyword>
<dbReference type="STRING" id="644282.Deba_2067"/>
<reference evidence="7 8" key="1">
    <citation type="journal article" date="2010" name="Stand. Genomic Sci.">
        <title>Complete genome sequence of Desulfarculus baarsii type strain (2st14).</title>
        <authorList>
            <person name="Sun H."/>
            <person name="Spring S."/>
            <person name="Lapidus A."/>
            <person name="Davenport K."/>
            <person name="Del Rio T.G."/>
            <person name="Tice H."/>
            <person name="Nolan M."/>
            <person name="Copeland A."/>
            <person name="Cheng J.F."/>
            <person name="Lucas S."/>
            <person name="Tapia R."/>
            <person name="Goodwin L."/>
            <person name="Pitluck S."/>
            <person name="Ivanova N."/>
            <person name="Pagani I."/>
            <person name="Mavromatis K."/>
            <person name="Ovchinnikova G."/>
            <person name="Pati A."/>
            <person name="Chen A."/>
            <person name="Palaniappan K."/>
            <person name="Hauser L."/>
            <person name="Chang Y.J."/>
            <person name="Jeffries C.D."/>
            <person name="Detter J.C."/>
            <person name="Han C."/>
            <person name="Rohde M."/>
            <person name="Brambilla E."/>
            <person name="Goker M."/>
            <person name="Woyke T."/>
            <person name="Bristow J."/>
            <person name="Eisen J.A."/>
            <person name="Markowitz V."/>
            <person name="Hugenholtz P."/>
            <person name="Kyrpides N.C."/>
            <person name="Klenk H.P."/>
            <person name="Land M."/>
        </authorList>
    </citation>
    <scope>NUCLEOTIDE SEQUENCE [LARGE SCALE GENOMIC DNA]</scope>
    <source>
        <strain evidence="8">ATCC 33931 / DSM 2075 / LMG 7858 / VKM B-1802 / 2st14</strain>
    </source>
</reference>
<dbReference type="GO" id="GO:0046872">
    <property type="term" value="F:metal ion binding"/>
    <property type="evidence" value="ECO:0007669"/>
    <property type="project" value="UniProtKB-KW"/>
</dbReference>
<evidence type="ECO:0000256" key="3">
    <source>
        <dbReference type="ARBA" id="ARBA00022723"/>
    </source>
</evidence>
<dbReference type="CDD" id="cd01335">
    <property type="entry name" value="Radical_SAM"/>
    <property type="match status" value="1"/>
</dbReference>
<dbReference type="PROSITE" id="PS51918">
    <property type="entry name" value="RADICAL_SAM"/>
    <property type="match status" value="1"/>
</dbReference>
<dbReference type="InterPro" id="IPR013785">
    <property type="entry name" value="Aldolase_TIM"/>
</dbReference>
<dbReference type="PANTHER" id="PTHR43409:SF4">
    <property type="entry name" value="RADICAL SAM SUPERFAMILY PROTEIN"/>
    <property type="match status" value="1"/>
</dbReference>
<dbReference type="InterPro" id="IPR051198">
    <property type="entry name" value="BchE-like"/>
</dbReference>
<dbReference type="OrthoDB" id="5470216at2"/>
<dbReference type="KEGG" id="dbr:Deba_2067"/>
<keyword evidence="2" id="KW-0949">S-adenosyl-L-methionine</keyword>
<dbReference type="SFLD" id="SFLDG01082">
    <property type="entry name" value="B12-binding_domain_containing"/>
    <property type="match status" value="1"/>
</dbReference>
<proteinExistence type="predicted"/>
<dbReference type="SFLD" id="SFLDS00029">
    <property type="entry name" value="Radical_SAM"/>
    <property type="match status" value="1"/>
</dbReference>
<dbReference type="GO" id="GO:0051536">
    <property type="term" value="F:iron-sulfur cluster binding"/>
    <property type="evidence" value="ECO:0007669"/>
    <property type="project" value="UniProtKB-KW"/>
</dbReference>
<dbReference type="EMBL" id="CP002085">
    <property type="protein sequence ID" value="ADK85432.1"/>
    <property type="molecule type" value="Genomic_DNA"/>
</dbReference>